<dbReference type="Proteomes" id="UP000242415">
    <property type="component" value="Unassembled WGS sequence"/>
</dbReference>
<organism evidence="2 3">
    <name type="scientific">Micromonospora pattaloongensis</name>
    <dbReference type="NCBI Taxonomy" id="405436"/>
    <lineage>
        <taxon>Bacteria</taxon>
        <taxon>Bacillati</taxon>
        <taxon>Actinomycetota</taxon>
        <taxon>Actinomycetes</taxon>
        <taxon>Micromonosporales</taxon>
        <taxon>Micromonosporaceae</taxon>
        <taxon>Micromonospora</taxon>
    </lineage>
</organism>
<protein>
    <submittedName>
        <fullName evidence="2">Uncharacterized protein</fullName>
    </submittedName>
</protein>
<dbReference type="AlphaFoldDB" id="A0A1H3GKU4"/>
<dbReference type="OrthoDB" id="3394695at2"/>
<dbReference type="EMBL" id="FNPH01000001">
    <property type="protein sequence ID" value="SDY03943.1"/>
    <property type="molecule type" value="Genomic_DNA"/>
</dbReference>
<feature type="region of interest" description="Disordered" evidence="1">
    <location>
        <begin position="42"/>
        <end position="72"/>
    </location>
</feature>
<gene>
    <name evidence="2" type="ORF">SAMN05444365_101460</name>
</gene>
<accession>A0A1H3GKU4</accession>
<keyword evidence="3" id="KW-1185">Reference proteome</keyword>
<evidence type="ECO:0000256" key="1">
    <source>
        <dbReference type="SAM" id="MobiDB-lite"/>
    </source>
</evidence>
<reference evidence="3" key="1">
    <citation type="submission" date="2016-10" db="EMBL/GenBank/DDBJ databases">
        <authorList>
            <person name="Varghese N."/>
            <person name="Submissions S."/>
        </authorList>
    </citation>
    <scope>NUCLEOTIDE SEQUENCE [LARGE SCALE GENOMIC DNA]</scope>
    <source>
        <strain evidence="3">DSM 45245</strain>
    </source>
</reference>
<evidence type="ECO:0000313" key="2">
    <source>
        <dbReference type="EMBL" id="SDY03943.1"/>
    </source>
</evidence>
<dbReference type="STRING" id="405436.SAMN05444365_101460"/>
<name>A0A1H3GKU4_9ACTN</name>
<sequence>MTLIVGLLRRIVSRYFPSLPAAPDIGQRIQAGEQEAARRRLLDQARGRQQRSSADGEPLTPDSGARFSEHGE</sequence>
<proteinExistence type="predicted"/>
<dbReference type="RefSeq" id="WP_139307136.1">
    <property type="nucleotide sequence ID" value="NZ_FNPH01000001.1"/>
</dbReference>
<evidence type="ECO:0000313" key="3">
    <source>
        <dbReference type="Proteomes" id="UP000242415"/>
    </source>
</evidence>